<gene>
    <name evidence="3" type="ORF">AB5J54_37435</name>
</gene>
<dbReference type="SMART" id="SM00871">
    <property type="entry name" value="AraC_E_bind"/>
    <property type="match status" value="1"/>
</dbReference>
<dbReference type="Pfam" id="PF06445">
    <property type="entry name" value="GyrI-like"/>
    <property type="match status" value="1"/>
</dbReference>
<dbReference type="InterPro" id="IPR011256">
    <property type="entry name" value="Reg_factor_effector_dom_sf"/>
</dbReference>
<dbReference type="EMBL" id="CP163444">
    <property type="protein sequence ID" value="XDQ75863.1"/>
    <property type="molecule type" value="Genomic_DNA"/>
</dbReference>
<proteinExistence type="predicted"/>
<feature type="region of interest" description="Disordered" evidence="1">
    <location>
        <begin position="1"/>
        <end position="22"/>
    </location>
</feature>
<evidence type="ECO:0000259" key="2">
    <source>
        <dbReference type="SMART" id="SM00871"/>
    </source>
</evidence>
<evidence type="ECO:0000313" key="3">
    <source>
        <dbReference type="EMBL" id="XDQ75863.1"/>
    </source>
</evidence>
<dbReference type="Gene3D" id="3.20.80.10">
    <property type="entry name" value="Regulatory factor, effector binding domain"/>
    <property type="match status" value="1"/>
</dbReference>
<sequence length="167" mass="18228">MSTRNDHDSSTPDPEQQPRLVELEPETTAVVRGIVSLGELRTFFDEAFGALGRVLQEQHVPPKSAAFGLSHGGPGETLDLEVGFVTGHEVRAEGGVVTGELPGGRVARVTHHGGFDGLGEAWERLGAWIRAQGLRAGEDRWEVYVTRPTPDMDPRDLRTELNWPIAD</sequence>
<reference evidence="3" key="1">
    <citation type="submission" date="2024-07" db="EMBL/GenBank/DDBJ databases">
        <authorList>
            <person name="Yu S.T."/>
        </authorList>
    </citation>
    <scope>NUCLEOTIDE SEQUENCE</scope>
    <source>
        <strain evidence="3">R44</strain>
    </source>
</reference>
<feature type="compositionally biased region" description="Basic and acidic residues" evidence="1">
    <location>
        <begin position="1"/>
        <end position="10"/>
    </location>
</feature>
<organism evidence="3">
    <name type="scientific">Streptomyces sp. R44</name>
    <dbReference type="NCBI Taxonomy" id="3238633"/>
    <lineage>
        <taxon>Bacteria</taxon>
        <taxon>Bacillati</taxon>
        <taxon>Actinomycetota</taxon>
        <taxon>Actinomycetes</taxon>
        <taxon>Kitasatosporales</taxon>
        <taxon>Streptomycetaceae</taxon>
        <taxon>Streptomyces</taxon>
    </lineage>
</organism>
<dbReference type="InterPro" id="IPR010499">
    <property type="entry name" value="AraC_E-bd"/>
</dbReference>
<dbReference type="SUPFAM" id="SSF55136">
    <property type="entry name" value="Probable bacterial effector-binding domain"/>
    <property type="match status" value="1"/>
</dbReference>
<dbReference type="AlphaFoldDB" id="A0AB39TBB2"/>
<protein>
    <submittedName>
        <fullName evidence="3">GyrI-like domain-containing protein</fullName>
    </submittedName>
</protein>
<evidence type="ECO:0000256" key="1">
    <source>
        <dbReference type="SAM" id="MobiDB-lite"/>
    </source>
</evidence>
<dbReference type="RefSeq" id="WP_369148399.1">
    <property type="nucleotide sequence ID" value="NZ_CP163444.1"/>
</dbReference>
<accession>A0AB39TBB2</accession>
<name>A0AB39TBB2_9ACTN</name>
<feature type="domain" description="AraC effector-binding" evidence="2">
    <location>
        <begin position="16"/>
        <end position="166"/>
    </location>
</feature>
<dbReference type="InterPro" id="IPR029442">
    <property type="entry name" value="GyrI-like"/>
</dbReference>